<evidence type="ECO:0000313" key="4">
    <source>
        <dbReference type="Proteomes" id="UP000004995"/>
    </source>
</evidence>
<dbReference type="eggNOG" id="ENOG502R3JT">
    <property type="taxonomic scope" value="Eukaryota"/>
</dbReference>
<keyword evidence="4" id="KW-1185">Reference proteome</keyword>
<feature type="compositionally biased region" description="Polar residues" evidence="1">
    <location>
        <begin position="1"/>
        <end position="16"/>
    </location>
</feature>
<reference evidence="2" key="2">
    <citation type="submission" date="2015-07" db="EMBL/GenBank/DDBJ databases">
        <authorList>
            <person name="Noorani M."/>
        </authorList>
    </citation>
    <scope>NUCLEOTIDE SEQUENCE</scope>
    <source>
        <strain evidence="2">Yugu1</strain>
    </source>
</reference>
<evidence type="ECO:0000313" key="3">
    <source>
        <dbReference type="EnsemblPlants" id="KQL31047"/>
    </source>
</evidence>
<dbReference type="AlphaFoldDB" id="K3YV90"/>
<evidence type="ECO:0000256" key="1">
    <source>
        <dbReference type="SAM" id="MobiDB-lite"/>
    </source>
</evidence>
<reference evidence="2 4" key="1">
    <citation type="journal article" date="2012" name="Nat. Biotechnol.">
        <title>Reference genome sequence of the model plant Setaria.</title>
        <authorList>
            <person name="Bennetzen J.L."/>
            <person name="Schmutz J."/>
            <person name="Wang H."/>
            <person name="Percifield R."/>
            <person name="Hawkins J."/>
            <person name="Pontaroli A.C."/>
            <person name="Estep M."/>
            <person name="Feng L."/>
            <person name="Vaughn J.N."/>
            <person name="Grimwood J."/>
            <person name="Jenkins J."/>
            <person name="Barry K."/>
            <person name="Lindquist E."/>
            <person name="Hellsten U."/>
            <person name="Deshpande S."/>
            <person name="Wang X."/>
            <person name="Wu X."/>
            <person name="Mitros T."/>
            <person name="Triplett J."/>
            <person name="Yang X."/>
            <person name="Ye C.Y."/>
            <person name="Mauro-Herrera M."/>
            <person name="Wang L."/>
            <person name="Li P."/>
            <person name="Sharma M."/>
            <person name="Sharma R."/>
            <person name="Ronald P.C."/>
            <person name="Panaud O."/>
            <person name="Kellogg E.A."/>
            <person name="Brutnell T.P."/>
            <person name="Doust A.N."/>
            <person name="Tuskan G.A."/>
            <person name="Rokhsar D."/>
            <person name="Devos K.M."/>
        </authorList>
    </citation>
    <scope>NUCLEOTIDE SEQUENCE [LARGE SCALE GENOMIC DNA]</scope>
    <source>
        <strain evidence="4">cv. Yugu1</strain>
        <strain evidence="2">Yugu1</strain>
    </source>
</reference>
<name>K3YV90_SETIT</name>
<dbReference type="HOGENOM" id="CLU_1135003_0_0_1"/>
<dbReference type="EnsemblPlants" id="KQL31047">
    <property type="protein sequence ID" value="KQL31047"/>
    <property type="gene ID" value="SETIT_018186mg"/>
</dbReference>
<evidence type="ECO:0000313" key="2">
    <source>
        <dbReference type="EMBL" id="RCV07886.1"/>
    </source>
</evidence>
<dbReference type="FunCoup" id="K3YV90">
    <property type="interactions" value="150"/>
</dbReference>
<dbReference type="OMA" id="ACDAAHQ"/>
<organism evidence="2">
    <name type="scientific">Setaria italica</name>
    <name type="common">Foxtail millet</name>
    <name type="synonym">Panicum italicum</name>
    <dbReference type="NCBI Taxonomy" id="4555"/>
    <lineage>
        <taxon>Eukaryota</taxon>
        <taxon>Viridiplantae</taxon>
        <taxon>Streptophyta</taxon>
        <taxon>Embryophyta</taxon>
        <taxon>Tracheophyta</taxon>
        <taxon>Spermatophyta</taxon>
        <taxon>Magnoliopsida</taxon>
        <taxon>Liliopsida</taxon>
        <taxon>Poales</taxon>
        <taxon>Poaceae</taxon>
        <taxon>PACMAD clade</taxon>
        <taxon>Panicoideae</taxon>
        <taxon>Panicodae</taxon>
        <taxon>Paniceae</taxon>
        <taxon>Cenchrinae</taxon>
        <taxon>Setaria</taxon>
    </lineage>
</organism>
<feature type="region of interest" description="Disordered" evidence="1">
    <location>
        <begin position="1"/>
        <end position="23"/>
    </location>
</feature>
<dbReference type="EMBL" id="CM003528">
    <property type="protein sequence ID" value="RCV07886.1"/>
    <property type="molecule type" value="Genomic_DNA"/>
</dbReference>
<dbReference type="EMBL" id="AGNK02000507">
    <property type="status" value="NOT_ANNOTATED_CDS"/>
    <property type="molecule type" value="Genomic_DNA"/>
</dbReference>
<protein>
    <submittedName>
        <fullName evidence="2 3">Uncharacterized protein</fullName>
    </submittedName>
</protein>
<dbReference type="OrthoDB" id="679190at2759"/>
<dbReference type="Proteomes" id="UP000004995">
    <property type="component" value="Unassembled WGS sequence"/>
</dbReference>
<sequence>MDSESSGTTGPATEHQNFAMESIWKDQPQRTANMRLAVEDLSQTCRWDRYYPLCIAAFCNHCCRGHHDTRWWDDLAIPVHVDAAGQPTFPKHFPNGNPIEDWIVKRMVEEHYATPFKRDAYCTRCMRAFSTGLCFHHHQYCGRDFIVRRIEEHDGRHYVRCRGDEKWFADLENMLGDPVGEDYGELMLLPLLTRKPGICVQCAGPVPNPFWWRCSRACAASHDQEVARRRERREARRAALQIANLHVDG</sequence>
<dbReference type="Gramene" id="KQL31047">
    <property type="protein sequence ID" value="KQL31047"/>
    <property type="gene ID" value="SETIT_018186mg"/>
</dbReference>
<proteinExistence type="predicted"/>
<gene>
    <name evidence="2" type="ORF">SETIT_1G281800v2</name>
</gene>
<accession>K3YV90</accession>
<reference evidence="3" key="3">
    <citation type="submission" date="2018-08" db="UniProtKB">
        <authorList>
            <consortium name="EnsemblPlants"/>
        </authorList>
    </citation>
    <scope>IDENTIFICATION</scope>
    <source>
        <strain evidence="3">Yugu1</strain>
    </source>
</reference>